<evidence type="ECO:0000256" key="1">
    <source>
        <dbReference type="ARBA" id="ARBA00004604"/>
    </source>
</evidence>
<dbReference type="EMBL" id="JAAKFY010000009">
    <property type="protein sequence ID" value="KAF3852136.1"/>
    <property type="molecule type" value="Genomic_DNA"/>
</dbReference>
<evidence type="ECO:0000256" key="2">
    <source>
        <dbReference type="ARBA" id="ARBA00009430"/>
    </source>
</evidence>
<gene>
    <name evidence="6" type="ORF">F7725_005491</name>
</gene>
<accession>A0A7J5YRJ5</accession>
<dbReference type="InterPro" id="IPR009668">
    <property type="entry name" value="RNA_pol-assoc_fac_A49-like"/>
</dbReference>
<dbReference type="Proteomes" id="UP000518266">
    <property type="component" value="Unassembled WGS sequence"/>
</dbReference>
<evidence type="ECO:0008006" key="8">
    <source>
        <dbReference type="Google" id="ProtNLM"/>
    </source>
</evidence>
<keyword evidence="7" id="KW-1185">Reference proteome</keyword>
<keyword evidence="3" id="KW-0240">DNA-directed RNA polymerase</keyword>
<dbReference type="AlphaFoldDB" id="A0A7J5YRJ5"/>
<comment type="similarity">
    <text evidence="2">Belongs to the eukaryotic RPA49/POLR1E RNA polymerase subunit family.</text>
</comment>
<keyword evidence="4" id="KW-0804">Transcription</keyword>
<dbReference type="GO" id="GO:0006351">
    <property type="term" value="P:DNA-templated transcription"/>
    <property type="evidence" value="ECO:0007669"/>
    <property type="project" value="InterPro"/>
</dbReference>
<proteinExistence type="inferred from homology"/>
<evidence type="ECO:0000256" key="5">
    <source>
        <dbReference type="ARBA" id="ARBA00023242"/>
    </source>
</evidence>
<reference evidence="6 7" key="1">
    <citation type="submission" date="2020-03" db="EMBL/GenBank/DDBJ databases">
        <title>Dissostichus mawsoni Genome sequencing and assembly.</title>
        <authorList>
            <person name="Park H."/>
        </authorList>
    </citation>
    <scope>NUCLEOTIDE SEQUENCE [LARGE SCALE GENOMIC DNA]</scope>
    <source>
        <strain evidence="6">DM0001</strain>
        <tissue evidence="6">Muscle</tissue>
    </source>
</reference>
<protein>
    <recommendedName>
        <fullName evidence="8">RNA polymerase I subunit E</fullName>
    </recommendedName>
</protein>
<comment type="caution">
    <text evidence="6">The sequence shown here is derived from an EMBL/GenBank/DDBJ whole genome shotgun (WGS) entry which is preliminary data.</text>
</comment>
<dbReference type="Pfam" id="PF06870">
    <property type="entry name" value="RNA_pol_I_A49"/>
    <property type="match status" value="2"/>
</dbReference>
<name>A0A7J5YRJ5_DISMA</name>
<evidence type="ECO:0000313" key="7">
    <source>
        <dbReference type="Proteomes" id="UP000518266"/>
    </source>
</evidence>
<evidence type="ECO:0000256" key="3">
    <source>
        <dbReference type="ARBA" id="ARBA00022478"/>
    </source>
</evidence>
<organism evidence="6 7">
    <name type="scientific">Dissostichus mawsoni</name>
    <name type="common">Antarctic cod</name>
    <dbReference type="NCBI Taxonomy" id="36200"/>
    <lineage>
        <taxon>Eukaryota</taxon>
        <taxon>Metazoa</taxon>
        <taxon>Chordata</taxon>
        <taxon>Craniata</taxon>
        <taxon>Vertebrata</taxon>
        <taxon>Euteleostomi</taxon>
        <taxon>Actinopterygii</taxon>
        <taxon>Neopterygii</taxon>
        <taxon>Teleostei</taxon>
        <taxon>Neoteleostei</taxon>
        <taxon>Acanthomorphata</taxon>
        <taxon>Eupercaria</taxon>
        <taxon>Perciformes</taxon>
        <taxon>Notothenioidei</taxon>
        <taxon>Nototheniidae</taxon>
        <taxon>Dissostichus</taxon>
    </lineage>
</organism>
<keyword evidence="5" id="KW-0539">Nucleus</keyword>
<dbReference type="PANTHER" id="PTHR14440">
    <property type="entry name" value="DNA-DIRECTED RNA POLYMERASE I SUBUNIT RPA49"/>
    <property type="match status" value="1"/>
</dbReference>
<dbReference type="GO" id="GO:0000428">
    <property type="term" value="C:DNA-directed RNA polymerase complex"/>
    <property type="evidence" value="ECO:0007669"/>
    <property type="project" value="UniProtKB-KW"/>
</dbReference>
<evidence type="ECO:0000256" key="4">
    <source>
        <dbReference type="ARBA" id="ARBA00023163"/>
    </source>
</evidence>
<comment type="subcellular location">
    <subcellularLocation>
        <location evidence="1">Nucleus</location>
        <location evidence="1">Nucleolus</location>
    </subcellularLocation>
</comment>
<evidence type="ECO:0000313" key="6">
    <source>
        <dbReference type="EMBL" id="KAF3852136.1"/>
    </source>
</evidence>
<dbReference type="OrthoDB" id="532500at2759"/>
<dbReference type="GO" id="GO:0003677">
    <property type="term" value="F:DNA binding"/>
    <property type="evidence" value="ECO:0007669"/>
    <property type="project" value="InterPro"/>
</dbReference>
<dbReference type="GO" id="GO:0005730">
    <property type="term" value="C:nucleolus"/>
    <property type="evidence" value="ECO:0007669"/>
    <property type="project" value="UniProtKB-SubCell"/>
</dbReference>
<sequence>MITTMAASCSLVCCEEERDSDKAIIVRFSNGNVQNAEKLGLTMYKNADETNPRKKSRRIMAAESDRLSYVGNNFGAGSLKCNNLCKYYVGVLNKETMQMEVHCAELFNMQPVIPGEIEESAKTQDPTQTYRDKVDSLIEAFGTNKQKRALSSRRLNQVGSDTLHQAVAKAANTVIDQKGLEALQQEVAETEAQGDLAFHLPPCNAGADRPEDVYLFDDCILYSVSTILSPVEFASLEQAGTKMASLTPEELKKLRDGGCLSVVKHLENLPSVGEARDKISRCAFYLSLLLNLARQRSITRKVQNVVSSSMRSKLAAYSLALLLHMSHMTCDITLLHRDLAITEARMIDVAKSMGLTLIKLPRVKAEEDGVRDTSRQAALVLPLVKYEQSMERRKRKKLH</sequence>